<evidence type="ECO:0000256" key="1">
    <source>
        <dbReference type="SAM" id="MobiDB-lite"/>
    </source>
</evidence>
<organism evidence="2 3">
    <name type="scientific">Romanomermis culicivorax</name>
    <name type="common">Nematode worm</name>
    <dbReference type="NCBI Taxonomy" id="13658"/>
    <lineage>
        <taxon>Eukaryota</taxon>
        <taxon>Metazoa</taxon>
        <taxon>Ecdysozoa</taxon>
        <taxon>Nematoda</taxon>
        <taxon>Enoplea</taxon>
        <taxon>Dorylaimia</taxon>
        <taxon>Mermithida</taxon>
        <taxon>Mermithoidea</taxon>
        <taxon>Mermithidae</taxon>
        <taxon>Romanomermis</taxon>
    </lineage>
</organism>
<sequence>MLIRSVQFIRQMCNTKPIERNMTCLNSKQMSVVYVYYQTEISLAYTELASYPYLSKERKYVPRPRTRIYTDVEATYIMGLACKPMSLTINNINDESSIMMYIIAIEVAKKRTIMMLYTNGKQPSAKSKLGNRKNTSIQRRSVSEQAMAQPYGKKCVRRHGYQKEVWGTGLLRDLQCIAKELALT</sequence>
<feature type="compositionally biased region" description="Polar residues" evidence="1">
    <location>
        <begin position="132"/>
        <end position="145"/>
    </location>
</feature>
<evidence type="ECO:0000313" key="2">
    <source>
        <dbReference type="Proteomes" id="UP000887565"/>
    </source>
</evidence>
<dbReference type="WBParaSite" id="nRc.2.0.1.t21936-RA">
    <property type="protein sequence ID" value="nRc.2.0.1.t21936-RA"/>
    <property type="gene ID" value="nRc.2.0.1.g21936"/>
</dbReference>
<feature type="region of interest" description="Disordered" evidence="1">
    <location>
        <begin position="124"/>
        <end position="145"/>
    </location>
</feature>
<dbReference type="Proteomes" id="UP000887565">
    <property type="component" value="Unplaced"/>
</dbReference>
<keyword evidence="2" id="KW-1185">Reference proteome</keyword>
<dbReference type="AlphaFoldDB" id="A0A915J668"/>
<evidence type="ECO:0000313" key="3">
    <source>
        <dbReference type="WBParaSite" id="nRc.2.0.1.t21936-RA"/>
    </source>
</evidence>
<reference evidence="3" key="1">
    <citation type="submission" date="2022-11" db="UniProtKB">
        <authorList>
            <consortium name="WormBaseParasite"/>
        </authorList>
    </citation>
    <scope>IDENTIFICATION</scope>
</reference>
<proteinExistence type="predicted"/>
<accession>A0A915J668</accession>
<name>A0A915J668_ROMCU</name>
<protein>
    <submittedName>
        <fullName evidence="3">Uncharacterized protein</fullName>
    </submittedName>
</protein>